<feature type="compositionally biased region" description="Basic and acidic residues" evidence="1">
    <location>
        <begin position="47"/>
        <end position="61"/>
    </location>
</feature>
<comment type="caution">
    <text evidence="2">The sequence shown here is derived from an EMBL/GenBank/DDBJ whole genome shotgun (WGS) entry which is preliminary data.</text>
</comment>
<organism evidence="2 3">
    <name type="scientific">Ensete ventricosum</name>
    <name type="common">Abyssinian banana</name>
    <name type="synonym">Musa ensete</name>
    <dbReference type="NCBI Taxonomy" id="4639"/>
    <lineage>
        <taxon>Eukaryota</taxon>
        <taxon>Viridiplantae</taxon>
        <taxon>Streptophyta</taxon>
        <taxon>Embryophyta</taxon>
        <taxon>Tracheophyta</taxon>
        <taxon>Spermatophyta</taxon>
        <taxon>Magnoliopsida</taxon>
        <taxon>Liliopsida</taxon>
        <taxon>Zingiberales</taxon>
        <taxon>Musaceae</taxon>
        <taxon>Ensete</taxon>
    </lineage>
</organism>
<dbReference type="Proteomes" id="UP000287651">
    <property type="component" value="Unassembled WGS sequence"/>
</dbReference>
<protein>
    <submittedName>
        <fullName evidence="2">Uncharacterized protein</fullName>
    </submittedName>
</protein>
<evidence type="ECO:0000256" key="1">
    <source>
        <dbReference type="SAM" id="MobiDB-lite"/>
    </source>
</evidence>
<feature type="non-terminal residue" evidence="2">
    <location>
        <position position="114"/>
    </location>
</feature>
<reference evidence="2 3" key="1">
    <citation type="journal article" date="2014" name="Agronomy (Basel)">
        <title>A Draft Genome Sequence for Ensete ventricosum, the Drought-Tolerant Tree Against Hunger.</title>
        <authorList>
            <person name="Harrison J."/>
            <person name="Moore K.A."/>
            <person name="Paszkiewicz K."/>
            <person name="Jones T."/>
            <person name="Grant M."/>
            <person name="Ambacheew D."/>
            <person name="Muzemil S."/>
            <person name="Studholme D.J."/>
        </authorList>
    </citation>
    <scope>NUCLEOTIDE SEQUENCE [LARGE SCALE GENOMIC DNA]</scope>
</reference>
<proteinExistence type="predicted"/>
<accession>A0A426ZN66</accession>
<dbReference type="AlphaFoldDB" id="A0A426ZN66"/>
<evidence type="ECO:0000313" key="3">
    <source>
        <dbReference type="Proteomes" id="UP000287651"/>
    </source>
</evidence>
<evidence type="ECO:0000313" key="2">
    <source>
        <dbReference type="EMBL" id="RRT65374.1"/>
    </source>
</evidence>
<gene>
    <name evidence="2" type="ORF">B296_00023271</name>
</gene>
<name>A0A426ZN66_ENSVE</name>
<feature type="region of interest" description="Disordered" evidence="1">
    <location>
        <begin position="37"/>
        <end position="114"/>
    </location>
</feature>
<dbReference type="EMBL" id="AMZH03005835">
    <property type="protein sequence ID" value="RRT65374.1"/>
    <property type="molecule type" value="Genomic_DNA"/>
</dbReference>
<sequence length="114" mass="12453">MEGAKIWCICLKIPLRSQLCSPGFPLSKIETVAGFSSPNQKLLTPLHSEDNKGDMEADRSRYSSRGSTNMDAPGADLVQSPTPPSLYSSPSRFTHHTSSAHDSHRQRGMPRITG</sequence>